<sequence length="522" mass="58140">MMHLVGPTRNNHVDAVGINNMDMPEHEIYNNEDVVLTHSEDDLNLANINTGAEAANVVLQEEQNAWLQGYPDISHYFEQIKHDDFEHDPSLSLDSSLTSMIIDAQKTHCPLYNYFNGASNTSDTFGSSETQLMDTPFVERHGDFITPAATLRSPAASLEKELLHMVESAWKSTAPKRETPYPKRGKHVYLKILATQLVSGTIIGRGGKGFNWFRRKSNIDDILLSMPWELYPKTDLRTMFLEGTTSAVVKAACIVADLMLSKYVAQQSATLTQTDKMLVLVVLPLFAKTAIESIRDRADKNVISITLFESGPEYKEFVAVIKGYKPKVKSLIAAIANSLAETLERKDYCHIAYMGPDAFNPKMLPSNRLSYKDNKKYVEPSRFGKLLTDDLMIDKDAYMSNTRPMNNQDADSHTEEASSYDMNEAVQALDETVGINHHENMPPDISRVVALSETNSRVSQYPVNLNIIIPVEKTAGVISITRASKCYFTTSPAEDDQMVVFSLSGSFQEVVSVGSSIVSVIN</sequence>
<evidence type="ECO:0000313" key="3">
    <source>
        <dbReference type="Proteomes" id="UP001057455"/>
    </source>
</evidence>
<evidence type="ECO:0000256" key="1">
    <source>
        <dbReference type="PROSITE-ProRule" id="PRU00117"/>
    </source>
</evidence>
<gene>
    <name evidence="2" type="ORF">BaOVIS_009190</name>
</gene>
<organism evidence="2 3">
    <name type="scientific">Babesia ovis</name>
    <dbReference type="NCBI Taxonomy" id="5869"/>
    <lineage>
        <taxon>Eukaryota</taxon>
        <taxon>Sar</taxon>
        <taxon>Alveolata</taxon>
        <taxon>Apicomplexa</taxon>
        <taxon>Aconoidasida</taxon>
        <taxon>Piroplasmida</taxon>
        <taxon>Babesiidae</taxon>
        <taxon>Babesia</taxon>
    </lineage>
</organism>
<dbReference type="OrthoDB" id="441329at2759"/>
<dbReference type="AlphaFoldDB" id="A0A9W5T8V8"/>
<reference evidence="2" key="1">
    <citation type="submission" date="2019-12" db="EMBL/GenBank/DDBJ databases">
        <title>Genome sequence of Babesia ovis.</title>
        <authorList>
            <person name="Yamagishi J."/>
            <person name="Sevinc F."/>
            <person name="Xuan X."/>
        </authorList>
    </citation>
    <scope>NUCLEOTIDE SEQUENCE</scope>
    <source>
        <strain evidence="2">Selcuk</strain>
    </source>
</reference>
<proteinExistence type="predicted"/>
<name>A0A9W5T8V8_BABOV</name>
<dbReference type="PROSITE" id="PS50084">
    <property type="entry name" value="KH_TYPE_1"/>
    <property type="match status" value="1"/>
</dbReference>
<evidence type="ECO:0000313" key="2">
    <source>
        <dbReference type="EMBL" id="GFE53515.1"/>
    </source>
</evidence>
<dbReference type="EMBL" id="BLIY01000006">
    <property type="protein sequence ID" value="GFE53515.1"/>
    <property type="molecule type" value="Genomic_DNA"/>
</dbReference>
<dbReference type="Proteomes" id="UP001057455">
    <property type="component" value="Unassembled WGS sequence"/>
</dbReference>
<keyword evidence="1" id="KW-0694">RNA-binding</keyword>
<comment type="caution">
    <text evidence="2">The sequence shown here is derived from an EMBL/GenBank/DDBJ whole genome shotgun (WGS) entry which is preliminary data.</text>
</comment>
<accession>A0A9W5T8V8</accession>
<keyword evidence="3" id="KW-1185">Reference proteome</keyword>
<dbReference type="GO" id="GO:0003723">
    <property type="term" value="F:RNA binding"/>
    <property type="evidence" value="ECO:0007669"/>
    <property type="project" value="UniProtKB-UniRule"/>
</dbReference>
<protein>
    <submittedName>
        <fullName evidence="2">RNA-binding protein Nova-1-like isoform X1, putative</fullName>
    </submittedName>
</protein>